<evidence type="ECO:0000256" key="3">
    <source>
        <dbReference type="ARBA" id="ARBA00022617"/>
    </source>
</evidence>
<keyword evidence="6 8" id="KW-0408">Iron</keyword>
<organism evidence="10">
    <name type="scientific">Cacopsylla melanoneura</name>
    <dbReference type="NCBI Taxonomy" id="428564"/>
    <lineage>
        <taxon>Eukaryota</taxon>
        <taxon>Metazoa</taxon>
        <taxon>Ecdysozoa</taxon>
        <taxon>Arthropoda</taxon>
        <taxon>Hexapoda</taxon>
        <taxon>Insecta</taxon>
        <taxon>Pterygota</taxon>
        <taxon>Neoptera</taxon>
        <taxon>Paraneoptera</taxon>
        <taxon>Hemiptera</taxon>
        <taxon>Sternorrhyncha</taxon>
        <taxon>Psylloidea</taxon>
        <taxon>Psyllidae</taxon>
        <taxon>Psyllinae</taxon>
        <taxon>Cacopsylla</taxon>
    </lineage>
</organism>
<protein>
    <submittedName>
        <fullName evidence="10">Cytochrome P450 4c3</fullName>
    </submittedName>
</protein>
<dbReference type="SUPFAM" id="SSF48264">
    <property type="entry name" value="Cytochrome P450"/>
    <property type="match status" value="1"/>
</dbReference>
<dbReference type="GO" id="GO:0020037">
    <property type="term" value="F:heme binding"/>
    <property type="evidence" value="ECO:0007669"/>
    <property type="project" value="InterPro"/>
</dbReference>
<proteinExistence type="inferred from homology"/>
<name>A0A8D8RUQ2_9HEMI</name>
<keyword evidence="9" id="KW-0812">Transmembrane</keyword>
<dbReference type="EMBL" id="HBUF01188413">
    <property type="protein sequence ID" value="CAG6657442.1"/>
    <property type="molecule type" value="Transcribed_RNA"/>
</dbReference>
<dbReference type="AlphaFoldDB" id="A0A8D8RUQ2"/>
<keyword evidence="9" id="KW-0472">Membrane</keyword>
<dbReference type="InterPro" id="IPR050196">
    <property type="entry name" value="Cytochrome_P450_Monoox"/>
</dbReference>
<comment type="similarity">
    <text evidence="2">Belongs to the cytochrome P450 family.</text>
</comment>
<comment type="cofactor">
    <cofactor evidence="1 8">
        <name>heme</name>
        <dbReference type="ChEBI" id="CHEBI:30413"/>
    </cofactor>
</comment>
<evidence type="ECO:0000256" key="7">
    <source>
        <dbReference type="ARBA" id="ARBA00023033"/>
    </source>
</evidence>
<dbReference type="GO" id="GO:0005506">
    <property type="term" value="F:iron ion binding"/>
    <property type="evidence" value="ECO:0007669"/>
    <property type="project" value="InterPro"/>
</dbReference>
<dbReference type="PRINTS" id="PR00463">
    <property type="entry name" value="EP450I"/>
</dbReference>
<keyword evidence="4 8" id="KW-0479">Metal-binding</keyword>
<evidence type="ECO:0000313" key="10">
    <source>
        <dbReference type="EMBL" id="CAG6657441.1"/>
    </source>
</evidence>
<dbReference type="Pfam" id="PF00067">
    <property type="entry name" value="p450"/>
    <property type="match status" value="1"/>
</dbReference>
<sequence>MFKLQRNSLMMLLNYETVIIFLSSAILAFLCLYHWKRRRLYELASKIPGPRTTPILGNVFDARSFTPRDFQKYLFKIFKEHNTLFRVWIGPKLYIFLKNSSEVEQVLINNPDAFAKSHDYDFLNALAGQGIFCQEDEQVWHKNRKIVNKLFHYSVLKHYVQTFHEESTRLVHTLENIIVNKPSDIAIHSMLAVLTLNTIARNTLGVQIDQDLSSRMLGAVEKFFCLFWEIAVRPWLEHDILFNAFGYKKLKITIEQFAQNVIKEIIDMAKTSKVNEENTHNERPKLTMIDLLRDGFSEEQLMQEAITLIVSGQDTSASANSAALFLLSMNQQVQQEIYEELHSIFGNDKERCPTYEELQNMPALDRSIKEVLRMYPPGYIIARRVRREIKIDDHVIPKDATIMNYIFAMHRDPNIFENPNEFNPDRFLPETFRSYPKYNYQPFAAGNRKCIAYKYAMLQMKIVISTVIRHFKILPSPRYKTIDDLKYEMRVTLTFYEGIYVNLEQR</sequence>
<dbReference type="EMBL" id="HBUF01020816">
    <property type="protein sequence ID" value="CAG6611122.1"/>
    <property type="molecule type" value="Transcribed_RNA"/>
</dbReference>
<dbReference type="PRINTS" id="PR00385">
    <property type="entry name" value="P450"/>
</dbReference>
<dbReference type="InterPro" id="IPR001128">
    <property type="entry name" value="Cyt_P450"/>
</dbReference>
<accession>A0A8D8RUQ2</accession>
<dbReference type="EMBL" id="HBUF01020818">
    <property type="protein sequence ID" value="CAG6611124.1"/>
    <property type="molecule type" value="Transcribed_RNA"/>
</dbReference>
<keyword evidence="9" id="KW-1133">Transmembrane helix</keyword>
<evidence type="ECO:0000256" key="5">
    <source>
        <dbReference type="ARBA" id="ARBA00023002"/>
    </source>
</evidence>
<reference evidence="10" key="1">
    <citation type="submission" date="2021-05" db="EMBL/GenBank/DDBJ databases">
        <authorList>
            <person name="Alioto T."/>
            <person name="Alioto T."/>
            <person name="Gomez Garrido J."/>
        </authorList>
    </citation>
    <scope>NUCLEOTIDE SEQUENCE</scope>
</reference>
<dbReference type="PANTHER" id="PTHR24291">
    <property type="entry name" value="CYTOCHROME P450 FAMILY 4"/>
    <property type="match status" value="1"/>
</dbReference>
<evidence type="ECO:0000256" key="4">
    <source>
        <dbReference type="ARBA" id="ARBA00022723"/>
    </source>
</evidence>
<dbReference type="EMBL" id="HBUF01188412">
    <property type="protein sequence ID" value="CAG6657441.1"/>
    <property type="molecule type" value="Transcribed_RNA"/>
</dbReference>
<dbReference type="EMBL" id="HBUF01188411">
    <property type="protein sequence ID" value="CAG6657440.1"/>
    <property type="molecule type" value="Transcribed_RNA"/>
</dbReference>
<dbReference type="GO" id="GO:0016705">
    <property type="term" value="F:oxidoreductase activity, acting on paired donors, with incorporation or reduction of molecular oxygen"/>
    <property type="evidence" value="ECO:0007669"/>
    <property type="project" value="InterPro"/>
</dbReference>
<dbReference type="EMBL" id="HBUF01020817">
    <property type="protein sequence ID" value="CAG6611123.1"/>
    <property type="molecule type" value="Transcribed_RNA"/>
</dbReference>
<feature type="binding site" description="axial binding residue" evidence="8">
    <location>
        <position position="450"/>
    </location>
    <ligand>
        <name>heme</name>
        <dbReference type="ChEBI" id="CHEBI:30413"/>
    </ligand>
    <ligandPart>
        <name>Fe</name>
        <dbReference type="ChEBI" id="CHEBI:18248"/>
    </ligandPart>
</feature>
<evidence type="ECO:0000256" key="2">
    <source>
        <dbReference type="ARBA" id="ARBA00010617"/>
    </source>
</evidence>
<evidence type="ECO:0000256" key="1">
    <source>
        <dbReference type="ARBA" id="ARBA00001971"/>
    </source>
</evidence>
<dbReference type="PANTHER" id="PTHR24291:SF161">
    <property type="entry name" value="CYTOCHROME P450 315A1, MITOCHONDRIAL"/>
    <property type="match status" value="1"/>
</dbReference>
<dbReference type="GO" id="GO:0004497">
    <property type="term" value="F:monooxygenase activity"/>
    <property type="evidence" value="ECO:0007669"/>
    <property type="project" value="UniProtKB-KW"/>
</dbReference>
<dbReference type="InterPro" id="IPR036396">
    <property type="entry name" value="Cyt_P450_sf"/>
</dbReference>
<keyword evidence="5" id="KW-0560">Oxidoreductase</keyword>
<keyword evidence="3 8" id="KW-0349">Heme</keyword>
<feature type="transmembrane region" description="Helical" evidence="9">
    <location>
        <begin position="12"/>
        <end position="35"/>
    </location>
</feature>
<evidence type="ECO:0000256" key="8">
    <source>
        <dbReference type="PIRSR" id="PIRSR602401-1"/>
    </source>
</evidence>
<keyword evidence="7" id="KW-0503">Monooxygenase</keyword>
<evidence type="ECO:0000256" key="6">
    <source>
        <dbReference type="ARBA" id="ARBA00023004"/>
    </source>
</evidence>
<dbReference type="Gene3D" id="1.10.630.10">
    <property type="entry name" value="Cytochrome P450"/>
    <property type="match status" value="1"/>
</dbReference>
<evidence type="ECO:0000256" key="9">
    <source>
        <dbReference type="SAM" id="Phobius"/>
    </source>
</evidence>
<dbReference type="InterPro" id="IPR002401">
    <property type="entry name" value="Cyt_P450_E_grp-I"/>
</dbReference>